<accession>A0A195EWQ1</accession>
<dbReference type="AlphaFoldDB" id="A0A195EWQ1"/>
<dbReference type="Proteomes" id="UP000078541">
    <property type="component" value="Unassembled WGS sequence"/>
</dbReference>
<dbReference type="EMBL" id="KQ981953">
    <property type="protein sequence ID" value="KYN32327.1"/>
    <property type="molecule type" value="Genomic_DNA"/>
</dbReference>
<organism evidence="1 2">
    <name type="scientific">Trachymyrmex septentrionalis</name>
    <dbReference type="NCBI Taxonomy" id="34720"/>
    <lineage>
        <taxon>Eukaryota</taxon>
        <taxon>Metazoa</taxon>
        <taxon>Ecdysozoa</taxon>
        <taxon>Arthropoda</taxon>
        <taxon>Hexapoda</taxon>
        <taxon>Insecta</taxon>
        <taxon>Pterygota</taxon>
        <taxon>Neoptera</taxon>
        <taxon>Endopterygota</taxon>
        <taxon>Hymenoptera</taxon>
        <taxon>Apocrita</taxon>
        <taxon>Aculeata</taxon>
        <taxon>Formicoidea</taxon>
        <taxon>Formicidae</taxon>
        <taxon>Myrmicinae</taxon>
        <taxon>Trachymyrmex</taxon>
    </lineage>
</organism>
<dbReference type="InterPro" id="IPR006631">
    <property type="entry name" value="DM4_12"/>
</dbReference>
<protein>
    <submittedName>
        <fullName evidence="1">Uncharacterized protein</fullName>
    </submittedName>
</protein>
<reference evidence="1 2" key="1">
    <citation type="submission" date="2016-03" db="EMBL/GenBank/DDBJ databases">
        <title>Trachymyrmex septentrionalis WGS genome.</title>
        <authorList>
            <person name="Nygaard S."/>
            <person name="Hu H."/>
            <person name="Boomsma J."/>
            <person name="Zhang G."/>
        </authorList>
    </citation>
    <scope>NUCLEOTIDE SEQUENCE [LARGE SCALE GENOMIC DNA]</scope>
    <source>
        <strain evidence="1">Tsep2-gDNA-1</strain>
        <tissue evidence="1">Whole body</tissue>
    </source>
</reference>
<gene>
    <name evidence="1" type="ORF">ALC56_13184</name>
</gene>
<dbReference type="Pfam" id="PF07841">
    <property type="entry name" value="DM4_12"/>
    <property type="match status" value="1"/>
</dbReference>
<evidence type="ECO:0000313" key="1">
    <source>
        <dbReference type="EMBL" id="KYN32327.1"/>
    </source>
</evidence>
<sequence>MSRLLFWVLSTIGFWANFWRCRAILLYPENTLYQFTLGISMPVVMTKRGGIAFSSGFQLNYDLPWNLSQFEQTIIPARHIRDLNLQETYVAIENLLDEHGWRDGRQCLLRTICELAETPLRRIQQDVLGEVIHLILTPTEDLPVTINSNHRSANKLYQEAERLGRSGGDCILMYPDCIESPLESFTEIVFP</sequence>
<evidence type="ECO:0000313" key="2">
    <source>
        <dbReference type="Proteomes" id="UP000078541"/>
    </source>
</evidence>
<dbReference type="PANTHER" id="PTHR21398:SF4">
    <property type="entry name" value="AGAP002980-PA"/>
    <property type="match status" value="1"/>
</dbReference>
<dbReference type="PANTHER" id="PTHR21398">
    <property type="entry name" value="AGAP007094-PA"/>
    <property type="match status" value="1"/>
</dbReference>
<proteinExistence type="predicted"/>
<name>A0A195EWQ1_9HYME</name>
<dbReference type="SMART" id="SM00718">
    <property type="entry name" value="DM4_12"/>
    <property type="match status" value="1"/>
</dbReference>
<keyword evidence="2" id="KW-1185">Reference proteome</keyword>